<dbReference type="InterPro" id="IPR013783">
    <property type="entry name" value="Ig-like_fold"/>
</dbReference>
<name>A0AAV6Z8Q2_ENGPU</name>
<dbReference type="GO" id="GO:0097729">
    <property type="term" value="C:9+2 motile cilium"/>
    <property type="evidence" value="ECO:0007669"/>
    <property type="project" value="TreeGrafter"/>
</dbReference>
<dbReference type="GO" id="GO:0003341">
    <property type="term" value="P:cilium movement"/>
    <property type="evidence" value="ECO:0007669"/>
    <property type="project" value="InterPro"/>
</dbReference>
<dbReference type="Pfam" id="PF24771">
    <property type="entry name" value="Ig_CFAP74_1st"/>
    <property type="match status" value="1"/>
</dbReference>
<dbReference type="Proteomes" id="UP000824782">
    <property type="component" value="Unassembled WGS sequence"/>
</dbReference>
<reference evidence="1" key="1">
    <citation type="thesis" date="2020" institute="ProQuest LLC" country="789 East Eisenhower Parkway, Ann Arbor, MI, USA">
        <title>Comparative Genomics and Chromosome Evolution.</title>
        <authorList>
            <person name="Mudd A.B."/>
        </authorList>
    </citation>
    <scope>NUCLEOTIDE SEQUENCE</scope>
    <source>
        <strain evidence="1">237g6f4</strain>
        <tissue evidence="1">Blood</tissue>
    </source>
</reference>
<feature type="non-terminal residue" evidence="1">
    <location>
        <position position="251"/>
    </location>
</feature>
<gene>
    <name evidence="1" type="ORF">GDO81_022302</name>
</gene>
<accession>A0AAV6Z8Q2</accession>
<comment type="caution">
    <text evidence="1">The sequence shown here is derived from an EMBL/GenBank/DDBJ whole genome shotgun (WGS) entry which is preliminary data.</text>
</comment>
<keyword evidence="2" id="KW-1185">Reference proteome</keyword>
<dbReference type="InterPro" id="IPR029676">
    <property type="entry name" value="CFAP221"/>
</dbReference>
<organism evidence="1 2">
    <name type="scientific">Engystomops pustulosus</name>
    <name type="common">Tungara frog</name>
    <name type="synonym">Physalaemus pustulosus</name>
    <dbReference type="NCBI Taxonomy" id="76066"/>
    <lineage>
        <taxon>Eukaryota</taxon>
        <taxon>Metazoa</taxon>
        <taxon>Chordata</taxon>
        <taxon>Craniata</taxon>
        <taxon>Vertebrata</taxon>
        <taxon>Euteleostomi</taxon>
        <taxon>Amphibia</taxon>
        <taxon>Batrachia</taxon>
        <taxon>Anura</taxon>
        <taxon>Neobatrachia</taxon>
        <taxon>Hyloidea</taxon>
        <taxon>Leptodactylidae</taxon>
        <taxon>Leiuperinae</taxon>
        <taxon>Engystomops</taxon>
    </lineage>
</organism>
<dbReference type="PANTHER" id="PTHR46500">
    <property type="entry name" value="CILIA- AND FLAGELLA-ASSOCIATED PROTEIN 221"/>
    <property type="match status" value="1"/>
</dbReference>
<dbReference type="GO" id="GO:0044458">
    <property type="term" value="P:motile cilium assembly"/>
    <property type="evidence" value="ECO:0007669"/>
    <property type="project" value="TreeGrafter"/>
</dbReference>
<dbReference type="Gene3D" id="2.60.40.10">
    <property type="entry name" value="Immunoglobulins"/>
    <property type="match status" value="1"/>
</dbReference>
<dbReference type="AlphaFoldDB" id="A0AAV6Z8Q2"/>
<protein>
    <submittedName>
        <fullName evidence="1">Uncharacterized protein</fullName>
    </submittedName>
</protein>
<dbReference type="EMBL" id="WNYA01002184">
    <property type="protein sequence ID" value="KAG8544540.1"/>
    <property type="molecule type" value="Genomic_DNA"/>
</dbReference>
<sequence>MIRGLGVIMEVATFANYNISKQKKVLFPSPAAPPSSSAPLNSFVEKDVRPVPNHLLESRVYMTLGSNVSIAADPGTLHFAAFEVGKCHHRTLRLVNLSSEVSGVHIIPPQSPYFTINYRKASRLAPGLALQVDVQFVADEWRYYYDCIRIHCKGEETLLVPLHAFPSMELLHFPSHITLSDVALGQSYAHYSACYSLVGMVPGAGEVDVTVTYTPSSYGTAQITLELLISEFNAKPRLCVVSGTCSPKWTV</sequence>
<dbReference type="PANTHER" id="PTHR46500:SF1">
    <property type="entry name" value="CILIA- AND FLAGELLA-ASSOCIATED PROTEIN 221"/>
    <property type="match status" value="1"/>
</dbReference>
<evidence type="ECO:0000313" key="2">
    <source>
        <dbReference type="Proteomes" id="UP000824782"/>
    </source>
</evidence>
<proteinExistence type="predicted"/>
<evidence type="ECO:0000313" key="1">
    <source>
        <dbReference type="EMBL" id="KAG8544540.1"/>
    </source>
</evidence>